<feature type="coiled-coil region" evidence="1">
    <location>
        <begin position="254"/>
        <end position="296"/>
    </location>
</feature>
<accession>A0ABY6D3Z6</accession>
<name>A0ABY6D3Z6_9BACT</name>
<dbReference type="RefSeq" id="WP_263052611.1">
    <property type="nucleotide sequence ID" value="NZ_CP106735.1"/>
</dbReference>
<protein>
    <submittedName>
        <fullName evidence="2">Uncharacterized protein</fullName>
    </submittedName>
</protein>
<evidence type="ECO:0000313" key="2">
    <source>
        <dbReference type="EMBL" id="UXX80882.1"/>
    </source>
</evidence>
<evidence type="ECO:0000256" key="1">
    <source>
        <dbReference type="SAM" id="Coils"/>
    </source>
</evidence>
<proteinExistence type="predicted"/>
<evidence type="ECO:0000313" key="3">
    <source>
        <dbReference type="Proteomes" id="UP001062165"/>
    </source>
</evidence>
<dbReference type="EMBL" id="CP106735">
    <property type="protein sequence ID" value="UXX80882.1"/>
    <property type="molecule type" value="Genomic_DNA"/>
</dbReference>
<keyword evidence="3" id="KW-1185">Reference proteome</keyword>
<keyword evidence="1" id="KW-0175">Coiled coil</keyword>
<reference evidence="2" key="1">
    <citation type="submission" date="2022-10" db="EMBL/GenBank/DDBJ databases">
        <title>Comparative genomics and taxonomic characterization of three novel marine species of genus Reichenbachiella exhibiting antioxidant and polysaccharide degradation activities.</title>
        <authorList>
            <person name="Muhammad N."/>
            <person name="Lee Y.-J."/>
            <person name="Ko J."/>
            <person name="Kim S.-G."/>
        </authorList>
    </citation>
    <scope>NUCLEOTIDE SEQUENCE</scope>
    <source>
        <strain evidence="2">Wsw4-B4</strain>
    </source>
</reference>
<dbReference type="Proteomes" id="UP001062165">
    <property type="component" value="Chromosome"/>
</dbReference>
<organism evidence="2 3">
    <name type="scientific">Reichenbachiella carrageenanivorans</name>
    <dbReference type="NCBI Taxonomy" id="2979869"/>
    <lineage>
        <taxon>Bacteria</taxon>
        <taxon>Pseudomonadati</taxon>
        <taxon>Bacteroidota</taxon>
        <taxon>Cytophagia</taxon>
        <taxon>Cytophagales</taxon>
        <taxon>Reichenbachiellaceae</taxon>
        <taxon>Reichenbachiella</taxon>
    </lineage>
</organism>
<gene>
    <name evidence="2" type="ORF">N7E81_07185</name>
</gene>
<sequence>MEEVKLTREELYRLVWSTPMIRLAKKYHLSDNGLRKICKKYKIPIPYLGYWSKLKHGKKLKPQPPLPEIEDSDSITISIVENKGQQRDWERKELNAQTELILKDKRLDFTIKKKLTKPHPLVKQAKEFYNERISWSHLNNGCTIARHDVLTIKVAPKNLPRALRVFDAIIGLIIQRGHEIVVEDAKSKLIVNGQKMDISIGEACKVNKNRDTRSILNWEPYLIPTGILSLSVGERGWSEGKAPFEEYLPEILAWSELQANVLEIRQKKREEENRKWEEARRLKEEIANRKKEEKEKYNHLLILAKRWRDAEDIRGLVYEMAKSNPNPTDELMSWLQWSKEKAEWVDPCINRNDKILGLYHDRE</sequence>